<accession>A0ABQ0LM84</accession>
<dbReference type="EMBL" id="DF847621">
    <property type="protein sequence ID" value="GAT52199.1"/>
    <property type="molecule type" value="Genomic_DNA"/>
</dbReference>
<evidence type="ECO:0000313" key="1">
    <source>
        <dbReference type="EMBL" id="GAT52199.1"/>
    </source>
</evidence>
<reference evidence="1" key="1">
    <citation type="submission" date="2014-09" db="EMBL/GenBank/DDBJ databases">
        <title>Genome sequence of the luminous mushroom Mycena chlorophos for searching fungal bioluminescence genes.</title>
        <authorList>
            <person name="Tanaka Y."/>
            <person name="Kasuga D."/>
            <person name="Oba Y."/>
            <person name="Hase S."/>
            <person name="Sato K."/>
            <person name="Oba Y."/>
            <person name="Sakakibara Y."/>
        </authorList>
    </citation>
    <scope>NUCLEOTIDE SEQUENCE</scope>
</reference>
<sequence length="444" mass="49407">MLLSSLSVELIQEIAGHLETPAQVALRATCSTFCAALDPFVFSNLTVFVGRSTLERDLSRLRKLPAGSTPYSQYARNLYIKEVTPFFWSSGSENADSEVEEEKELWRTGLQEALRPALNGLDGVQTGRWAGSSLDPEWVVDVVVDALAKWQLRELVYESGMTETLPKLDRISGAALTRLSISVPSKPDLDASLVALLRHSPKLVSLTLSAPADLDLDTVWRALQSNYVQLAELTVTAVSLALCDYLTSYTGLERLVLLGVDASETSRQLAGQFFERVLQHQSASLVELRVAPHYTSAWSFGTHNVDALSSLVKLETLEIAVDPEYDDARLTKDIALLFDTVAHLPVLRTLEVETTMDECYRGQLMCGNGMMGHFKAVERRMRAAVAGYRYRGDQKFHATRLLHGRCFRMAEAEDGDGWVYVQFAGTRRLPKEELCEDDDSDVDY</sequence>
<organism evidence="1 2">
    <name type="scientific">Mycena chlorophos</name>
    <name type="common">Agaric fungus</name>
    <name type="synonym">Agaricus chlorophos</name>
    <dbReference type="NCBI Taxonomy" id="658473"/>
    <lineage>
        <taxon>Eukaryota</taxon>
        <taxon>Fungi</taxon>
        <taxon>Dikarya</taxon>
        <taxon>Basidiomycota</taxon>
        <taxon>Agaricomycotina</taxon>
        <taxon>Agaricomycetes</taxon>
        <taxon>Agaricomycetidae</taxon>
        <taxon>Agaricales</taxon>
        <taxon>Marasmiineae</taxon>
        <taxon>Mycenaceae</taxon>
        <taxon>Mycena</taxon>
    </lineage>
</organism>
<name>A0ABQ0LM84_MYCCL</name>
<gene>
    <name evidence="1" type="ORF">MCHLO_09273</name>
</gene>
<dbReference type="Proteomes" id="UP000815677">
    <property type="component" value="Unassembled WGS sequence"/>
</dbReference>
<keyword evidence="2" id="KW-1185">Reference proteome</keyword>
<dbReference type="Gene3D" id="3.80.10.10">
    <property type="entry name" value="Ribonuclease Inhibitor"/>
    <property type="match status" value="1"/>
</dbReference>
<dbReference type="InterPro" id="IPR032675">
    <property type="entry name" value="LRR_dom_sf"/>
</dbReference>
<proteinExistence type="predicted"/>
<protein>
    <recommendedName>
        <fullName evidence="3">F-box domain-containing protein</fullName>
    </recommendedName>
</protein>
<evidence type="ECO:0000313" key="2">
    <source>
        <dbReference type="Proteomes" id="UP000815677"/>
    </source>
</evidence>
<evidence type="ECO:0008006" key="3">
    <source>
        <dbReference type="Google" id="ProtNLM"/>
    </source>
</evidence>